<sequence length="517" mass="56184">MNEAANKLQLKYYPYIDEASQIVSSTRQDMKGKSSGTGKSAGPAYFGTLVLDHRLFPGGNKLLSQLKELCLSMQTLPSDLDATTGGTDIKSGRKMSLIGGRWRENTYHQTSTQLLRAAEKRPPGISTMSKIIIEAGPQMTAFKVSGEYGYGPQTEDFSIGNKISSWSFTITITGCQDTSGNSAVCNNPNASFTGCSTDKDPLTGFELLIPDDFTAVIAGESDNWPYILLQKAIRTNVGRLLANIAKDFAPFQGVGKFIYPGNGELKFGPTMLNEDLNMFATIDFLPNGSRVSWPHQDEATNTENNATGTYISDTSVTTDTPHLTWTCLVNVYDPLSHSLDFTLTAVNNSANQLGFKSVTPMFLKMQGLDGKTLFQAGGTWVSTAVSSGTSTATWTLEKSKITTTLDLNIGSFDNGLQFSIFPKVMDKAPDGSNLPNKFLMPSKGSITLRLSGIINTNDDAGVYVVQLNEVWTGATQAQQVRGRADTFLLLELTAEHRFLTSFVTQAVADQRRGVHHD</sequence>
<name>A0A7D8UNN9_9HELO</name>
<reference evidence="1 2" key="1">
    <citation type="submission" date="2018-05" db="EMBL/GenBank/DDBJ databases">
        <title>Whole genome sequencing for identification of molecular markers to develop diagnostic detection tools for the regulated plant pathogen Lachnellula willkommii.</title>
        <authorList>
            <person name="Giroux E."/>
            <person name="Bilodeau G."/>
        </authorList>
    </citation>
    <scope>NUCLEOTIDE SEQUENCE [LARGE SCALE GENOMIC DNA]</scope>
    <source>
        <strain evidence="1 2">CBS 625.97</strain>
    </source>
</reference>
<dbReference type="AlphaFoldDB" id="A0A7D8UNN9"/>
<proteinExistence type="predicted"/>
<dbReference type="Proteomes" id="UP000481288">
    <property type="component" value="Unassembled WGS sequence"/>
</dbReference>
<comment type="caution">
    <text evidence="1">The sequence shown here is derived from an EMBL/GenBank/DDBJ whole genome shotgun (WGS) entry which is preliminary data.</text>
</comment>
<evidence type="ECO:0000313" key="1">
    <source>
        <dbReference type="EMBL" id="TVY53589.1"/>
    </source>
</evidence>
<organism evidence="1 2">
    <name type="scientific">Lachnellula cervina</name>
    <dbReference type="NCBI Taxonomy" id="1316786"/>
    <lineage>
        <taxon>Eukaryota</taxon>
        <taxon>Fungi</taxon>
        <taxon>Dikarya</taxon>
        <taxon>Ascomycota</taxon>
        <taxon>Pezizomycotina</taxon>
        <taxon>Leotiomycetes</taxon>
        <taxon>Helotiales</taxon>
        <taxon>Lachnaceae</taxon>
        <taxon>Lachnellula</taxon>
    </lineage>
</organism>
<gene>
    <name evidence="1" type="ORF">LCER1_G006731</name>
</gene>
<accession>A0A7D8UNN9</accession>
<dbReference type="OrthoDB" id="5429442at2759"/>
<keyword evidence="2" id="KW-1185">Reference proteome</keyword>
<protein>
    <submittedName>
        <fullName evidence="1">Uncharacterized protein</fullName>
    </submittedName>
</protein>
<dbReference type="EMBL" id="QGMG01000437">
    <property type="protein sequence ID" value="TVY53589.1"/>
    <property type="molecule type" value="Genomic_DNA"/>
</dbReference>
<evidence type="ECO:0000313" key="2">
    <source>
        <dbReference type="Proteomes" id="UP000481288"/>
    </source>
</evidence>